<gene>
    <name evidence="1" type="ORF">FOL47_004867</name>
</gene>
<reference evidence="1 2" key="1">
    <citation type="submission" date="2020-04" db="EMBL/GenBank/DDBJ databases">
        <title>Perkinsus chesapeaki whole genome sequence.</title>
        <authorList>
            <person name="Bogema D.R."/>
        </authorList>
    </citation>
    <scope>NUCLEOTIDE SEQUENCE [LARGE SCALE GENOMIC DNA]</scope>
    <source>
        <strain evidence="1">ATCC PRA-425</strain>
    </source>
</reference>
<name>A0A7J6KK51_PERCH</name>
<dbReference type="Proteomes" id="UP000591131">
    <property type="component" value="Unassembled WGS sequence"/>
</dbReference>
<dbReference type="AlphaFoldDB" id="A0A7J6KK51"/>
<dbReference type="EMBL" id="JAAPAO010002752">
    <property type="protein sequence ID" value="KAF4647242.1"/>
    <property type="molecule type" value="Genomic_DNA"/>
</dbReference>
<comment type="caution">
    <text evidence="1">The sequence shown here is derived from an EMBL/GenBank/DDBJ whole genome shotgun (WGS) entry which is preliminary data.</text>
</comment>
<feature type="non-terminal residue" evidence="1">
    <location>
        <position position="1"/>
    </location>
</feature>
<proteinExistence type="predicted"/>
<sequence length="232" mass="26177">QESVDEYEVLLLFWDESKGLVRGFPLSDPNGAEGNESRFKPLLRNRSFCPQSRGKEWTILNANRKTGRLTLRSVLTLKKWLKSPTTQYRQGARSPFCACVQIETGDAAVNCVSIENVDLADNNLQSVVCLSPMLSKVSNKESGWQSTKKADGKPSKQLVGQLFKAIVDNSIKKGWISIVEHYSYYFENTEDGKAKIKKLFECGFMTETNDNQCNEAAINNKYKKEEEYLPAA</sequence>
<accession>A0A7J6KK51</accession>
<keyword evidence="2" id="KW-1185">Reference proteome</keyword>
<feature type="non-terminal residue" evidence="1">
    <location>
        <position position="232"/>
    </location>
</feature>
<evidence type="ECO:0000313" key="1">
    <source>
        <dbReference type="EMBL" id="KAF4647242.1"/>
    </source>
</evidence>
<protein>
    <submittedName>
        <fullName evidence="1">Uncharacterized protein</fullName>
    </submittedName>
</protein>
<organism evidence="1 2">
    <name type="scientific">Perkinsus chesapeaki</name>
    <name type="common">Clam parasite</name>
    <name type="synonym">Perkinsus andrewsi</name>
    <dbReference type="NCBI Taxonomy" id="330153"/>
    <lineage>
        <taxon>Eukaryota</taxon>
        <taxon>Sar</taxon>
        <taxon>Alveolata</taxon>
        <taxon>Perkinsozoa</taxon>
        <taxon>Perkinsea</taxon>
        <taxon>Perkinsida</taxon>
        <taxon>Perkinsidae</taxon>
        <taxon>Perkinsus</taxon>
    </lineage>
</organism>
<evidence type="ECO:0000313" key="2">
    <source>
        <dbReference type="Proteomes" id="UP000591131"/>
    </source>
</evidence>